<evidence type="ECO:0000256" key="1">
    <source>
        <dbReference type="SAM" id="MobiDB-lite"/>
    </source>
</evidence>
<dbReference type="EMBL" id="JAFCJH010000018">
    <property type="protein sequence ID" value="MBR0797440.1"/>
    <property type="molecule type" value="Genomic_DNA"/>
</dbReference>
<sequence>MTMRIGSVSFRGYRIGRLAAAALIAPLVAVTALAAWLVAPEPGDADDQDVSTLSSARLLLAQGPSTAKQAMPSPASPNPADEQGTVGIARVSDKAPEAIPGAKPEKSPLDGLRIAYQSWRWGGLGSKALVTLTLRNANDFAVKDIEIACAFIRRDGSPVTERTRVIPDTIAMKSRKTYPNMLIGFININADKAKCSVVTASRI</sequence>
<feature type="region of interest" description="Disordered" evidence="1">
    <location>
        <begin position="64"/>
        <end position="84"/>
    </location>
</feature>
<comment type="caution">
    <text evidence="2">The sequence shown here is derived from an EMBL/GenBank/DDBJ whole genome shotgun (WGS) entry which is preliminary data.</text>
</comment>
<gene>
    <name evidence="2" type="ORF">JQ615_18795</name>
</gene>
<accession>A0ABS5FKX9</accession>
<dbReference type="Proteomes" id="UP001315278">
    <property type="component" value="Unassembled WGS sequence"/>
</dbReference>
<protein>
    <submittedName>
        <fullName evidence="2">Uncharacterized protein</fullName>
    </submittedName>
</protein>
<keyword evidence="3" id="KW-1185">Reference proteome</keyword>
<dbReference type="RefSeq" id="WP_212493331.1">
    <property type="nucleotide sequence ID" value="NZ_JAFCJH010000018.1"/>
</dbReference>
<name>A0ABS5FKX9_9BRAD</name>
<proteinExistence type="predicted"/>
<reference evidence="3" key="1">
    <citation type="journal article" date="2021" name="ISME J.">
        <title>Evolutionary origin and ecological implication of a unique nif island in free-living Bradyrhizobium lineages.</title>
        <authorList>
            <person name="Tao J."/>
        </authorList>
    </citation>
    <scope>NUCLEOTIDE SEQUENCE [LARGE SCALE GENOMIC DNA]</scope>
    <source>
        <strain evidence="3">SZCCT0434</strain>
    </source>
</reference>
<organism evidence="2 3">
    <name type="scientific">Bradyrhizobium jicamae</name>
    <dbReference type="NCBI Taxonomy" id="280332"/>
    <lineage>
        <taxon>Bacteria</taxon>
        <taxon>Pseudomonadati</taxon>
        <taxon>Pseudomonadota</taxon>
        <taxon>Alphaproteobacteria</taxon>
        <taxon>Hyphomicrobiales</taxon>
        <taxon>Nitrobacteraceae</taxon>
        <taxon>Bradyrhizobium</taxon>
    </lineage>
</organism>
<evidence type="ECO:0000313" key="3">
    <source>
        <dbReference type="Proteomes" id="UP001315278"/>
    </source>
</evidence>
<evidence type="ECO:0000313" key="2">
    <source>
        <dbReference type="EMBL" id="MBR0797440.1"/>
    </source>
</evidence>